<gene>
    <name evidence="3" type="ORF">FAD_0823</name>
</gene>
<dbReference type="RefSeq" id="WP_081142020.1">
    <property type="nucleotide sequence ID" value="NZ_CP015363.1"/>
</dbReference>
<reference evidence="3 4" key="1">
    <citation type="submission" date="2011-10" db="EMBL/GenBank/DDBJ databases">
        <title>Metabolic and evolutionary patterns in the extreme acidophile Ferroplasma acidiphilum.</title>
        <authorList>
            <person name="Golyshina O.V."/>
            <person name="Kozyavkin S.A."/>
            <person name="Tatusov R.L."/>
            <person name="Slesarev A.I."/>
            <person name="Golyshin P.N."/>
        </authorList>
    </citation>
    <scope>NUCLEOTIDE SEQUENCE [LARGE SCALE GENOMIC DNA]</scope>
    <source>
        <strain evidence="4">Y</strain>
    </source>
</reference>
<dbReference type="GeneID" id="31676324"/>
<dbReference type="GO" id="GO:0047661">
    <property type="term" value="F:amino-acid racemase activity"/>
    <property type="evidence" value="ECO:0007669"/>
    <property type="project" value="InterPro"/>
</dbReference>
<dbReference type="AlphaFoldDB" id="A0A1V0N3J4"/>
<dbReference type="STRING" id="74969.FAD_0823"/>
<dbReference type="OrthoDB" id="359449at2157"/>
<evidence type="ECO:0000256" key="1">
    <source>
        <dbReference type="ARBA" id="ARBA00007847"/>
    </source>
</evidence>
<dbReference type="EMBL" id="CP015363">
    <property type="protein sequence ID" value="ARD84723.1"/>
    <property type="molecule type" value="Genomic_DNA"/>
</dbReference>
<accession>A0A1V0N3J4</accession>
<dbReference type="InterPro" id="IPR004380">
    <property type="entry name" value="Asp_race"/>
</dbReference>
<dbReference type="PANTHER" id="PTHR21198:SF7">
    <property type="entry name" value="ASPARTATE-GLUTAMATE RACEMASE FAMILY"/>
    <property type="match status" value="1"/>
</dbReference>
<keyword evidence="4" id="KW-1185">Reference proteome</keyword>
<dbReference type="SUPFAM" id="SSF53681">
    <property type="entry name" value="Aspartate/glutamate racemase"/>
    <property type="match status" value="2"/>
</dbReference>
<dbReference type="Pfam" id="PF01177">
    <property type="entry name" value="Asp_Glu_race"/>
    <property type="match status" value="1"/>
</dbReference>
<evidence type="ECO:0000256" key="2">
    <source>
        <dbReference type="ARBA" id="ARBA00023235"/>
    </source>
</evidence>
<dbReference type="KEGG" id="fai:FAD_0823"/>
<dbReference type="InterPro" id="IPR001920">
    <property type="entry name" value="Asp/Glu_race"/>
</dbReference>
<dbReference type="Gene3D" id="3.40.50.1860">
    <property type="match status" value="2"/>
</dbReference>
<sequence length="230" mass="25353">MEINIGIIGGMGPKATNQFLDRITELTEAANDQEHVRYILYSDPEIPDRIGAYFNGTKSPVDAINKGIDFLERNGITTIAIPCNTAHIWFSEFKAGVNLLNMVDLTVKAILDSGYKHPGFLATTATIKSRLYIKNLEEAGISAIIPEQEDTVMQAVKLVKLGEISRAKATLKPVVKELEDNGSDSIIMACTEIPVILNREDTELPLIDSDRILAEKIILSAGKRLKPYNK</sequence>
<keyword evidence="2" id="KW-0413">Isomerase</keyword>
<dbReference type="NCBIfam" id="TIGR00035">
    <property type="entry name" value="asp_race"/>
    <property type="match status" value="1"/>
</dbReference>
<organism evidence="3 4">
    <name type="scientific">Ferroplasma acidiphilum</name>
    <dbReference type="NCBI Taxonomy" id="74969"/>
    <lineage>
        <taxon>Archaea</taxon>
        <taxon>Methanobacteriati</taxon>
        <taxon>Thermoplasmatota</taxon>
        <taxon>Thermoplasmata</taxon>
        <taxon>Thermoplasmatales</taxon>
        <taxon>Ferroplasmaceae</taxon>
        <taxon>Ferroplasma</taxon>
    </lineage>
</organism>
<dbReference type="Proteomes" id="UP000192050">
    <property type="component" value="Chromosome"/>
</dbReference>
<comment type="similarity">
    <text evidence="1">Belongs to the aspartate/glutamate racemases family.</text>
</comment>
<name>A0A1V0N3J4_9ARCH</name>
<proteinExistence type="inferred from homology"/>
<protein>
    <submittedName>
        <fullName evidence="3">Aspartate racemase</fullName>
    </submittedName>
</protein>
<dbReference type="InterPro" id="IPR015942">
    <property type="entry name" value="Asp/Glu/hydantoin_racemase"/>
</dbReference>
<evidence type="ECO:0000313" key="4">
    <source>
        <dbReference type="Proteomes" id="UP000192050"/>
    </source>
</evidence>
<dbReference type="PANTHER" id="PTHR21198">
    <property type="entry name" value="GLUTAMATE RACEMASE"/>
    <property type="match status" value="1"/>
</dbReference>
<evidence type="ECO:0000313" key="3">
    <source>
        <dbReference type="EMBL" id="ARD84723.1"/>
    </source>
</evidence>